<evidence type="ECO:0000259" key="1">
    <source>
        <dbReference type="Pfam" id="PF25535"/>
    </source>
</evidence>
<dbReference type="InterPro" id="IPR057679">
    <property type="entry name" value="DUF7919"/>
</dbReference>
<dbReference type="EMBL" id="OJIN01000245">
    <property type="protein sequence ID" value="SPD76515.1"/>
    <property type="molecule type" value="Genomic_DNA"/>
</dbReference>
<organism evidence="2">
    <name type="scientific">uncultured Desulfobacterium sp</name>
    <dbReference type="NCBI Taxonomy" id="201089"/>
    <lineage>
        <taxon>Bacteria</taxon>
        <taxon>Pseudomonadati</taxon>
        <taxon>Thermodesulfobacteriota</taxon>
        <taxon>Desulfobacteria</taxon>
        <taxon>Desulfobacterales</taxon>
        <taxon>Desulfobacteriaceae</taxon>
        <taxon>Desulfobacterium</taxon>
        <taxon>environmental samples</taxon>
    </lineage>
</organism>
<protein>
    <recommendedName>
        <fullName evidence="1">DUF7919 domain-containing protein</fullName>
    </recommendedName>
</protein>
<evidence type="ECO:0000313" key="2">
    <source>
        <dbReference type="EMBL" id="SPD76515.1"/>
    </source>
</evidence>
<proteinExistence type="predicted"/>
<feature type="domain" description="DUF7919" evidence="1">
    <location>
        <begin position="2"/>
        <end position="124"/>
    </location>
</feature>
<dbReference type="AlphaFoldDB" id="A0A445N490"/>
<reference evidence="2" key="1">
    <citation type="submission" date="2018-01" db="EMBL/GenBank/DDBJ databases">
        <authorList>
            <person name="Regsiter A."/>
            <person name="William W."/>
        </authorList>
    </citation>
    <scope>NUCLEOTIDE SEQUENCE</scope>
    <source>
        <strain evidence="2">TRIP AH-1</strain>
    </source>
</reference>
<gene>
    <name evidence="2" type="ORF">PITCH_A980029</name>
</gene>
<name>A0A445N490_9BACT</name>
<accession>A0A445N490</accession>
<dbReference type="Pfam" id="PF25535">
    <property type="entry name" value="DUF7919"/>
    <property type="match status" value="1"/>
</dbReference>
<sequence length="150" mass="17064">MTYFDDLSPYSYISEEGNSLNIGWLDKNHDFQKGDTSEEFIERLAWLTIYSTVKHTPGIHRCTLCQPGAFGFHLISHEGNSFILGSAEIRVKGNRAAYAAPDLLIHYVLGHRYLPPEDFISGVMVTGSRLHRDKWSLSTGPYWNTLNRQS</sequence>